<dbReference type="Pfam" id="PF13977">
    <property type="entry name" value="TetR_C_6"/>
    <property type="match status" value="1"/>
</dbReference>
<dbReference type="Gene3D" id="1.10.357.10">
    <property type="entry name" value="Tetracycline Repressor, domain 2"/>
    <property type="match status" value="1"/>
</dbReference>
<feature type="DNA-binding region" description="H-T-H motif" evidence="5">
    <location>
        <begin position="34"/>
        <end position="53"/>
    </location>
</feature>
<dbReference type="PROSITE" id="PS50977">
    <property type="entry name" value="HTH_TETR_2"/>
    <property type="match status" value="1"/>
</dbReference>
<reference evidence="7 8" key="1">
    <citation type="submission" date="2017-12" db="EMBL/GenBank/DDBJ databases">
        <title>Sequencing the genomes of 1000 Actinobacteria strains.</title>
        <authorList>
            <person name="Klenk H.-P."/>
        </authorList>
    </citation>
    <scope>NUCLEOTIDE SEQUENCE [LARGE SCALE GENOMIC DNA]</scope>
    <source>
        <strain evidence="7 8">DSM 44489</strain>
    </source>
</reference>
<dbReference type="InterPro" id="IPR009057">
    <property type="entry name" value="Homeodomain-like_sf"/>
</dbReference>
<sequence length="204" mass="22211">MARMTRKESHALTRERLVETAKRLFMADGYNATPLEKVATEAGFSKGAVYSNFATKHELGLAVLDVVHVERAQSLVDAMLAHDTMAERIEGFARWADENIGDVGWTALEVEFATSTRHMPEIRTELAERRSTLTAMLASVIRTQADQLGLELPLPAEDAALQLLSLGIGLGVQRAIDPELPVSAIVDLLRSQIAAARTSTSVDS</sequence>
<dbReference type="Pfam" id="PF00440">
    <property type="entry name" value="TetR_N"/>
    <property type="match status" value="1"/>
</dbReference>
<dbReference type="RefSeq" id="WP_101464025.1">
    <property type="nucleotide sequence ID" value="NZ_JBICWE010000006.1"/>
</dbReference>
<evidence type="ECO:0000313" key="8">
    <source>
        <dbReference type="Proteomes" id="UP000233766"/>
    </source>
</evidence>
<dbReference type="Proteomes" id="UP000233766">
    <property type="component" value="Unassembled WGS sequence"/>
</dbReference>
<evidence type="ECO:0000256" key="1">
    <source>
        <dbReference type="ARBA" id="ARBA00022491"/>
    </source>
</evidence>
<dbReference type="SUPFAM" id="SSF48498">
    <property type="entry name" value="Tetracyclin repressor-like, C-terminal domain"/>
    <property type="match status" value="1"/>
</dbReference>
<dbReference type="AlphaFoldDB" id="A0A2N3V6V3"/>
<evidence type="ECO:0000313" key="7">
    <source>
        <dbReference type="EMBL" id="PKV77340.1"/>
    </source>
</evidence>
<dbReference type="EMBL" id="PJMW01000002">
    <property type="protein sequence ID" value="PKV77340.1"/>
    <property type="molecule type" value="Genomic_DNA"/>
</dbReference>
<dbReference type="InterPro" id="IPR036271">
    <property type="entry name" value="Tet_transcr_reg_TetR-rel_C_sf"/>
</dbReference>
<dbReference type="InterPro" id="IPR001647">
    <property type="entry name" value="HTH_TetR"/>
</dbReference>
<evidence type="ECO:0000259" key="6">
    <source>
        <dbReference type="PROSITE" id="PS50977"/>
    </source>
</evidence>
<name>A0A2N3V6V3_9NOCA</name>
<accession>A0A2N3V6V3</accession>
<dbReference type="OrthoDB" id="7252896at2"/>
<dbReference type="GO" id="GO:0003677">
    <property type="term" value="F:DNA binding"/>
    <property type="evidence" value="ECO:0007669"/>
    <property type="project" value="UniProtKB-UniRule"/>
</dbReference>
<comment type="caution">
    <text evidence="7">The sequence shown here is derived from an EMBL/GenBank/DDBJ whole genome shotgun (WGS) entry which is preliminary data.</text>
</comment>
<keyword evidence="4" id="KW-0804">Transcription</keyword>
<dbReference type="SUPFAM" id="SSF46689">
    <property type="entry name" value="Homeodomain-like"/>
    <property type="match status" value="1"/>
</dbReference>
<proteinExistence type="predicted"/>
<evidence type="ECO:0000256" key="5">
    <source>
        <dbReference type="PROSITE-ProRule" id="PRU00335"/>
    </source>
</evidence>
<evidence type="ECO:0000256" key="3">
    <source>
        <dbReference type="ARBA" id="ARBA00023125"/>
    </source>
</evidence>
<dbReference type="PANTHER" id="PTHR47506">
    <property type="entry name" value="TRANSCRIPTIONAL REGULATORY PROTEIN"/>
    <property type="match status" value="1"/>
</dbReference>
<keyword evidence="2" id="KW-0805">Transcription regulation</keyword>
<protein>
    <submittedName>
        <fullName evidence="7">TetR family transcriptional regulator</fullName>
    </submittedName>
</protein>
<evidence type="ECO:0000256" key="2">
    <source>
        <dbReference type="ARBA" id="ARBA00023015"/>
    </source>
</evidence>
<keyword evidence="3 5" id="KW-0238">DNA-binding</keyword>
<feature type="domain" description="HTH tetR-type" evidence="6">
    <location>
        <begin position="11"/>
        <end position="71"/>
    </location>
</feature>
<keyword evidence="1" id="KW-0678">Repressor</keyword>
<evidence type="ECO:0000256" key="4">
    <source>
        <dbReference type="ARBA" id="ARBA00023163"/>
    </source>
</evidence>
<dbReference type="PANTHER" id="PTHR47506:SF6">
    <property type="entry name" value="HTH-TYPE TRANSCRIPTIONAL REPRESSOR NEMR"/>
    <property type="match status" value="1"/>
</dbReference>
<keyword evidence="8" id="KW-1185">Reference proteome</keyword>
<gene>
    <name evidence="7" type="ORF">ATK86_1675</name>
</gene>
<dbReference type="PRINTS" id="PR00455">
    <property type="entry name" value="HTHTETR"/>
</dbReference>
<organism evidence="7 8">
    <name type="scientific">Nocardia fluminea</name>
    <dbReference type="NCBI Taxonomy" id="134984"/>
    <lineage>
        <taxon>Bacteria</taxon>
        <taxon>Bacillati</taxon>
        <taxon>Actinomycetota</taxon>
        <taxon>Actinomycetes</taxon>
        <taxon>Mycobacteriales</taxon>
        <taxon>Nocardiaceae</taxon>
        <taxon>Nocardia</taxon>
    </lineage>
</organism>
<dbReference type="InterPro" id="IPR039538">
    <property type="entry name" value="BetI_C"/>
</dbReference>